<evidence type="ECO:0000256" key="3">
    <source>
        <dbReference type="ARBA" id="ARBA00013868"/>
    </source>
</evidence>
<dbReference type="GO" id="GO:0005874">
    <property type="term" value="C:microtubule"/>
    <property type="evidence" value="ECO:0007669"/>
    <property type="project" value="UniProtKB-KW"/>
</dbReference>
<evidence type="ECO:0000313" key="27">
    <source>
        <dbReference type="EMBL" id="CAI3972534.1"/>
    </source>
</evidence>
<dbReference type="EMBL" id="CAMXCT010000017">
    <property type="protein sequence ID" value="CAI3972534.1"/>
    <property type="molecule type" value="Genomic_DNA"/>
</dbReference>
<keyword evidence="8" id="KW-0067">ATP-binding</keyword>
<evidence type="ECO:0000256" key="15">
    <source>
        <dbReference type="ARBA" id="ARBA00023212"/>
    </source>
</evidence>
<dbReference type="InterPro" id="IPR014729">
    <property type="entry name" value="Rossmann-like_a/b/a_fold"/>
</dbReference>
<evidence type="ECO:0000259" key="19">
    <source>
        <dbReference type="Pfam" id="PF01467"/>
    </source>
</evidence>
<evidence type="ECO:0000256" key="14">
    <source>
        <dbReference type="ARBA" id="ARBA00023175"/>
    </source>
</evidence>
<dbReference type="PRINTS" id="PR01020">
    <property type="entry name" value="LPSBIOSNTHSS"/>
</dbReference>
<keyword evidence="13" id="KW-0969">Cilium</keyword>
<dbReference type="Gene3D" id="3.40.50.620">
    <property type="entry name" value="HUPs"/>
    <property type="match status" value="1"/>
</dbReference>
<evidence type="ECO:0000256" key="18">
    <source>
        <dbReference type="SAM" id="Coils"/>
    </source>
</evidence>
<dbReference type="Gene3D" id="3.40.50.300">
    <property type="entry name" value="P-loop containing nucleotide triphosphate hydrolases"/>
    <property type="match status" value="3"/>
</dbReference>
<dbReference type="GO" id="GO:0007018">
    <property type="term" value="P:microtubule-based movement"/>
    <property type="evidence" value="ECO:0007669"/>
    <property type="project" value="InterPro"/>
</dbReference>
<dbReference type="Gene3D" id="1.20.1270.280">
    <property type="match status" value="1"/>
</dbReference>
<dbReference type="InterPro" id="IPR004821">
    <property type="entry name" value="Cyt_trans-like"/>
</dbReference>
<dbReference type="InterPro" id="IPR026983">
    <property type="entry name" value="DHC"/>
</dbReference>
<comment type="subcellular location">
    <subcellularLocation>
        <location evidence="1">Cytoplasm</location>
        <location evidence="1">Cytoskeleton</location>
        <location evidence="1">Cilium axoneme</location>
    </subcellularLocation>
</comment>
<evidence type="ECO:0000256" key="1">
    <source>
        <dbReference type="ARBA" id="ARBA00004430"/>
    </source>
</evidence>
<dbReference type="InterPro" id="IPR024743">
    <property type="entry name" value="Dynein_HC_stalk"/>
</dbReference>
<keyword evidence="6" id="KW-0677">Repeat</keyword>
<dbReference type="Gene3D" id="1.10.8.1220">
    <property type="match status" value="1"/>
</dbReference>
<evidence type="ECO:0000256" key="2">
    <source>
        <dbReference type="ARBA" id="ARBA00012392"/>
    </source>
</evidence>
<dbReference type="GO" id="GO:0005930">
    <property type="term" value="C:axoneme"/>
    <property type="evidence" value="ECO:0007669"/>
    <property type="project" value="UniProtKB-SubCell"/>
</dbReference>
<evidence type="ECO:0000256" key="7">
    <source>
        <dbReference type="ARBA" id="ARBA00022741"/>
    </source>
</evidence>
<dbReference type="FunFam" id="3.40.50.300:FF:000153">
    <property type="entry name" value="Dynein axonemal heavy chain 1"/>
    <property type="match status" value="1"/>
</dbReference>
<dbReference type="EMBL" id="CAMXCT030000017">
    <property type="protein sequence ID" value="CAL4759846.1"/>
    <property type="molecule type" value="Genomic_DNA"/>
</dbReference>
<keyword evidence="12 18" id="KW-0175">Coiled coil</keyword>
<evidence type="ECO:0000259" key="25">
    <source>
        <dbReference type="Pfam" id="PF18198"/>
    </source>
</evidence>
<dbReference type="InterPro" id="IPR001980">
    <property type="entry name" value="PPAT"/>
</dbReference>
<dbReference type="InterPro" id="IPR004273">
    <property type="entry name" value="Dynein_heavy_D6_P-loop"/>
</dbReference>
<dbReference type="FunFam" id="1.10.8.720:FF:000005">
    <property type="entry name" value="Dynein axonemal heavy chain 10"/>
    <property type="match status" value="1"/>
</dbReference>
<accession>A0A9P1BFH6</accession>
<keyword evidence="15" id="KW-0206">Cytoskeleton</keyword>
<dbReference type="InterPro" id="IPR027417">
    <property type="entry name" value="P-loop_NTPase"/>
</dbReference>
<evidence type="ECO:0000259" key="21">
    <source>
        <dbReference type="Pfam" id="PF12777"/>
    </source>
</evidence>
<evidence type="ECO:0000259" key="26">
    <source>
        <dbReference type="Pfam" id="PF18199"/>
    </source>
</evidence>
<dbReference type="Pfam" id="PF18199">
    <property type="entry name" value="Dynein_C"/>
    <property type="match status" value="1"/>
</dbReference>
<organism evidence="27">
    <name type="scientific">Cladocopium goreaui</name>
    <dbReference type="NCBI Taxonomy" id="2562237"/>
    <lineage>
        <taxon>Eukaryota</taxon>
        <taxon>Sar</taxon>
        <taxon>Alveolata</taxon>
        <taxon>Dinophyceae</taxon>
        <taxon>Suessiales</taxon>
        <taxon>Symbiodiniaceae</taxon>
        <taxon>Cladocopium</taxon>
    </lineage>
</organism>
<evidence type="ECO:0000256" key="9">
    <source>
        <dbReference type="ARBA" id="ARBA00022842"/>
    </source>
</evidence>
<feature type="domain" description="Cytidyltransferase-like" evidence="19">
    <location>
        <begin position="636"/>
        <end position="773"/>
    </location>
</feature>
<reference evidence="27" key="1">
    <citation type="submission" date="2022-10" db="EMBL/GenBank/DDBJ databases">
        <authorList>
            <person name="Chen Y."/>
            <person name="Dougan E. K."/>
            <person name="Chan C."/>
            <person name="Rhodes N."/>
            <person name="Thang M."/>
        </authorList>
    </citation>
    <scope>NUCLEOTIDE SEQUENCE</scope>
</reference>
<dbReference type="FunFam" id="1.20.1270.280:FF:000005">
    <property type="entry name" value="Dynein axonemal heavy chain 10"/>
    <property type="match status" value="1"/>
</dbReference>
<dbReference type="InterPro" id="IPR041658">
    <property type="entry name" value="AAA_lid_11"/>
</dbReference>
<dbReference type="Gene3D" id="6.10.140.1060">
    <property type="match status" value="1"/>
</dbReference>
<dbReference type="PANTHER" id="PTHR22878">
    <property type="entry name" value="DYNEIN HEAVY CHAIN 6, AXONEMAL-LIKE-RELATED"/>
    <property type="match status" value="1"/>
</dbReference>
<comment type="caution">
    <text evidence="27">The sequence shown here is derived from an EMBL/GenBank/DDBJ whole genome shotgun (WGS) entry which is preliminary data.</text>
</comment>
<keyword evidence="9" id="KW-0460">Magnesium</keyword>
<evidence type="ECO:0000313" key="28">
    <source>
        <dbReference type="EMBL" id="CAL1125909.1"/>
    </source>
</evidence>
<feature type="domain" description="Dynein heavy chain C-terminal" evidence="26">
    <location>
        <begin position="2326"/>
        <end position="2578"/>
    </location>
</feature>
<evidence type="ECO:0000256" key="4">
    <source>
        <dbReference type="ARBA" id="ARBA00022490"/>
    </source>
</evidence>
<dbReference type="InterPro" id="IPR024317">
    <property type="entry name" value="Dynein_heavy_chain_D4_dom"/>
</dbReference>
<evidence type="ECO:0000256" key="12">
    <source>
        <dbReference type="ARBA" id="ARBA00023054"/>
    </source>
</evidence>
<dbReference type="GO" id="GO:0005524">
    <property type="term" value="F:ATP binding"/>
    <property type="evidence" value="ECO:0007669"/>
    <property type="project" value="UniProtKB-KW"/>
</dbReference>
<keyword evidence="5" id="KW-0493">Microtubule</keyword>
<dbReference type="GO" id="GO:0045505">
    <property type="term" value="F:dynein intermediate chain binding"/>
    <property type="evidence" value="ECO:0007669"/>
    <property type="project" value="InterPro"/>
</dbReference>
<dbReference type="Pfam" id="PF01467">
    <property type="entry name" value="CTP_transf_like"/>
    <property type="match status" value="1"/>
</dbReference>
<dbReference type="Gene3D" id="1.10.8.720">
    <property type="entry name" value="Region D6 of dynein motor"/>
    <property type="match status" value="1"/>
</dbReference>
<keyword evidence="30" id="KW-1185">Reference proteome</keyword>
<evidence type="ECO:0000259" key="20">
    <source>
        <dbReference type="Pfam" id="PF03028"/>
    </source>
</evidence>
<dbReference type="GO" id="GO:0004595">
    <property type="term" value="F:pantetheine-phosphate adenylyltransferase activity"/>
    <property type="evidence" value="ECO:0007669"/>
    <property type="project" value="UniProtKB-EC"/>
</dbReference>
<dbReference type="InterPro" id="IPR035706">
    <property type="entry name" value="AAA_9"/>
</dbReference>
<sequence>MARIAFLRTAPRHQVETKTSTLKAKHRPDPDCNCQAADAKHLTLGEQISETWIFFASLWHDICPVFARKFLKSVPVPHLSPKRHAFCQLAVAANDKKAIEQVIALLGLHAETLKLKDIIKEVRLSDVIRELAQANAVTPSSICGSRWHLLRLLCKPQKAGPKNLLNCRLALVEAKHERFKLTTRRAGMRCQALLSEYEDDEEFCGKIRSEIAKVLQQRLEIAAEYLDLEVAQSTLRAAVSLQCDVVPMLKPAGALVLSLVGSSARCQQPVSSLVEVLDGVDGLAKAANRPLESFCDLTPLVRPVVQKVFREVQLANQACSVVSQPPVSSNVELCQGLGVSKDMEQKWWNVLKNRYTESQRAYHTLSHLDEMFGFFEEHLKLISDAASVSLAIFFHDVIYDPKAGSPQNEIDSADVFDHFVQEALPGGSERGFRAMKVRRWIVQTAHHKCTEDDEMDCKLFMDFDMAVLGRPWPQYEAYSQQIRQEYSHVSEALYCAARGAFLTSTATDSRSKIFATDIFRNERERQAMENAAQEAEVLRAKLDRCSLIARIGASIALRLKALASANWSSWSKLTGVSAVGLLAGSAIVAAPVHVMLGVGLPVSAAAGYLAVQLGTSTYIRQPLPTAPEPESGLALIAGSFNPPHQGHLEMVRYLSARYQRVHAIIGVNPNKKYDVSPYERQELFRAMLKEIGLTNVDVIIVWSYIWKHAQQHGAKVMYRGLRSFRKDGASEKCLELQNISGQLLLGRVRPIPTAYIQADPRFSMVSSTLIRERLKRGESITELVPGGCASLVQRCYAEKFHYIFSLRDLSRVFQGICQADPQVVNNAAILVRLWRNECTRVYEDRFNEDADKAFLSEKQLHNIIKTQFQKSADVALQDPLVWGDFRDALDILVKSDTPYSAPRVYEDLGNWESIRPIFDGVLELYNGDNSPMNLVLFNDALAHLLRLHRIIRLTRGMALLIGVGGSGKQSLTRLATFAAGYKLFEITLSRGYGDDQLREDLKALYTATIKQPMSFLFTDAHVVEEGFLEYINNILTVGMVPALFPDDEKEPLVGAIRARARGEGVSETGMWAYACGVIRDNLHLVLAMSPAGSQLRGHPSCGAAEGADDWFFSWPQQALLAVAEHFLANVTGIDDFRTHITDTMSYAHLSVTLQYSPQFEVKYKRRNFATPKNYLDFLSNYMKFLENNRNSLDQMSGRLGGGLDKLVQAAVQVTEMSKELEEKKAIVDENAIKVRVLIDDINEKTEAVTKRKEEASAAAEQIEKDSVIIEKEKADADEALQAALPALESAARALEELDKKDITEVKGMASPPPPVTIVCMCVVILRPLGKEDESQGWTGAKAMMSDVGFMRALQEYKKDDMKGAQIKRIKELLNKEKDVFEGEKMKSVSKAGYGLLQWVLAMVKYYEVAKGVAPKRELVNKLQQKKEEAEENLKQINKELKELAENLEIVTAERQIQSDKLKQLKEDADTMTRRLNAASQLIEGLASERKRWTEDLQKMGEVKKRLVGDCLLNAAFVSYAGPFNHEFRKEMVYVDWQERLKTKGIDKTEDFKIETLLTSDVEVASWSGHGLPTDELCVQNGILVTRSARWPLCVDPQMQIVTWLKKKEEKAAGLTVKTFNDEYVKFLELAIQYGKPFLFENLDEELDPMVDPVLEKKVVLLNGQKMITLGDNQLEWNDTFMLYMTTKLSNPKYTPEVMGKASIVNCVITLEGLAAQLLNVVVGFERPDLEERRRGLVQQMSADRQEIKNLEDTLLHDLAASKGSILDNDDLIHTLNTAKATSIQIGVSLETAAKTAEEIEKTRALYVSVAKRGSILYFAMSGMVAISEMYEYSLSSYLGVFDTALRDAKPDKIVDNRLKNLREKMTQTMYDYTCMGVFEKHKLLFSFQMTSMILDGDNDLDKKEFDFYMKGNPSLDRPKEPSPHAWLSETGWKDLQLLKTFDDSIKDICEDVKRYGDEWYSWYESETPESIDMPCGYKEKVDLFKQVLIIRSIRPDRMITATKGFIAYKLSDYYVQPPSLVYDKIFEKSSEWMPIVFILSPGADPQSDVAKLGDQLGFSGAKFRFVSLGQGMGGVAQQTIETGYQRGHWVMLQNCHLLASWLRTLEKILEQMHKPHKDFRLWLTTMPTSAFPMGILQRSLKVVTEPPEGLKLNIKQSYAKISDADLDACSHESFRPLMYVLAFFHAVVQDRRKFGRIGWNVAYDFNESDFKVSAQLLNLYLQKSHDKGEVLPWETLRYLIGEAMYGGRVTDNYDRRVLTTYLEEYMGDFLFDENVKFYFSRSGFDYDCPLQGGVSSYQQVILTLPINQSPSVFGLHPNAEINYFMNSAKEIYSGLMSMQTGGGGDSGGMSRDELINKTATDIQDKIPKDELKFLKDTVPSPLEVVLMQEIERYEALVKRMVANLADLKRAIKGEIGMSQELDVLGGSMFNGQVPPGWTKIAPQTEKPLGSWMDHFVRRYKQYSDWAEKGDPAVFWLSGFHIPESLLSALVQASCRRRGWALDKSTLYTKASASFFRRADVVTSYTERSQVPEKLMDGTYVEGLYLEGARWDMEAGCLARQLPKQLIQLMPFIEVIPVEAPG</sequence>
<gene>
    <name evidence="27" type="ORF">C1SCF055_LOCUS1109</name>
</gene>
<dbReference type="InterPro" id="IPR043160">
    <property type="entry name" value="Dynein_C_barrel"/>
</dbReference>
<dbReference type="FunFam" id="1.10.8.1220:FF:000001">
    <property type="entry name" value="Dynein axonemal heavy chain 5"/>
    <property type="match status" value="1"/>
</dbReference>
<proteinExistence type="predicted"/>
<feature type="domain" description="Dynein heavy chain 3 AAA+ lid" evidence="24">
    <location>
        <begin position="797"/>
        <end position="870"/>
    </location>
</feature>
<evidence type="ECO:0000256" key="16">
    <source>
        <dbReference type="ARBA" id="ARBA00023273"/>
    </source>
</evidence>
<dbReference type="GO" id="GO:0008569">
    <property type="term" value="F:minus-end-directed microtubule motor activity"/>
    <property type="evidence" value="ECO:0007669"/>
    <property type="project" value="InterPro"/>
</dbReference>
<protein>
    <recommendedName>
        <fullName evidence="3">Phosphopantetheine adenylyltransferase</fullName>
        <ecNumber evidence="2">2.7.7.3</ecNumber>
    </recommendedName>
</protein>
<evidence type="ECO:0000313" key="29">
    <source>
        <dbReference type="EMBL" id="CAL4759846.1"/>
    </source>
</evidence>
<dbReference type="Proteomes" id="UP001152797">
    <property type="component" value="Unassembled WGS sequence"/>
</dbReference>
<dbReference type="Pfam" id="PF12780">
    <property type="entry name" value="AAA_8"/>
    <property type="match status" value="1"/>
</dbReference>
<dbReference type="FunFam" id="3.40.50.300:FF:000049">
    <property type="entry name" value="Dynein, axonemal, heavy chain 5"/>
    <property type="match status" value="1"/>
</dbReference>
<keyword evidence="7" id="KW-0547">Nucleotide-binding</keyword>
<feature type="domain" description="Dynein heavy chain region D6 P-loop" evidence="20">
    <location>
        <begin position="2032"/>
        <end position="2143"/>
    </location>
</feature>
<comment type="catalytic activity">
    <reaction evidence="17">
        <text>(R)-4'-phosphopantetheine + ATP + H(+) = 3'-dephospho-CoA + diphosphate</text>
        <dbReference type="Rhea" id="RHEA:19801"/>
        <dbReference type="ChEBI" id="CHEBI:15378"/>
        <dbReference type="ChEBI" id="CHEBI:30616"/>
        <dbReference type="ChEBI" id="CHEBI:33019"/>
        <dbReference type="ChEBI" id="CHEBI:57328"/>
        <dbReference type="ChEBI" id="CHEBI:61723"/>
        <dbReference type="EC" id="2.7.7.3"/>
    </reaction>
</comment>
<keyword evidence="4" id="KW-0963">Cytoplasm</keyword>
<dbReference type="InterPro" id="IPR042219">
    <property type="entry name" value="AAA_lid_11_sf"/>
</dbReference>
<dbReference type="EMBL" id="CAMXCT020000017">
    <property type="protein sequence ID" value="CAL1125909.1"/>
    <property type="molecule type" value="Genomic_DNA"/>
</dbReference>
<evidence type="ECO:0000256" key="13">
    <source>
        <dbReference type="ARBA" id="ARBA00023069"/>
    </source>
</evidence>
<dbReference type="FunFam" id="1.20.920.20:FF:000001">
    <property type="entry name" value="dynein heavy chain 2, axonemal"/>
    <property type="match status" value="1"/>
</dbReference>
<dbReference type="Pfam" id="PF12781">
    <property type="entry name" value="AAA_9"/>
    <property type="match status" value="1"/>
</dbReference>
<evidence type="ECO:0000313" key="30">
    <source>
        <dbReference type="Proteomes" id="UP001152797"/>
    </source>
</evidence>
<dbReference type="Pfam" id="PF18198">
    <property type="entry name" value="AAA_lid_11"/>
    <property type="match status" value="1"/>
</dbReference>
<reference evidence="28" key="2">
    <citation type="submission" date="2024-04" db="EMBL/GenBank/DDBJ databases">
        <authorList>
            <person name="Chen Y."/>
            <person name="Shah S."/>
            <person name="Dougan E. K."/>
            <person name="Thang M."/>
            <person name="Chan C."/>
        </authorList>
    </citation>
    <scope>NUCLEOTIDE SEQUENCE [LARGE SCALE GENOMIC DNA]</scope>
</reference>
<dbReference type="Gene3D" id="3.10.490.20">
    <property type="match status" value="1"/>
</dbReference>
<dbReference type="Gene3D" id="1.20.920.20">
    <property type="match status" value="1"/>
</dbReference>
<feature type="domain" description="Dynein heavy chain AAA lid" evidence="25">
    <location>
        <begin position="2174"/>
        <end position="2319"/>
    </location>
</feature>
<keyword evidence="16" id="KW-0966">Cell projection</keyword>
<evidence type="ECO:0000259" key="22">
    <source>
        <dbReference type="Pfam" id="PF12780"/>
    </source>
</evidence>
<dbReference type="InterPro" id="IPR041228">
    <property type="entry name" value="Dynein_C"/>
</dbReference>
<keyword evidence="29" id="KW-0282">Flagellum</keyword>
<evidence type="ECO:0000256" key="17">
    <source>
        <dbReference type="ARBA" id="ARBA00029346"/>
    </source>
</evidence>
<feature type="domain" description="Dynein heavy chain coiled coil stalk" evidence="21">
    <location>
        <begin position="1198"/>
        <end position="1537"/>
    </location>
</feature>
<keyword evidence="14" id="KW-0505">Motor protein</keyword>
<dbReference type="Pfam" id="PF17857">
    <property type="entry name" value="AAA_lid_1"/>
    <property type="match status" value="1"/>
</dbReference>
<feature type="domain" description="Dynein heavy chain AAA module D4" evidence="22">
    <location>
        <begin position="932"/>
        <end position="1183"/>
    </location>
</feature>
<evidence type="ECO:0000256" key="10">
    <source>
        <dbReference type="ARBA" id="ARBA00022993"/>
    </source>
</evidence>
<dbReference type="GO" id="GO:0051959">
    <property type="term" value="F:dynein light intermediate chain binding"/>
    <property type="evidence" value="ECO:0007669"/>
    <property type="project" value="InterPro"/>
</dbReference>
<keyword evidence="11" id="KW-0243">Dynein</keyword>
<dbReference type="OrthoDB" id="416699at2759"/>
<evidence type="ECO:0000256" key="11">
    <source>
        <dbReference type="ARBA" id="ARBA00023017"/>
    </source>
</evidence>
<feature type="coiled-coil region" evidence="18">
    <location>
        <begin position="1412"/>
        <end position="1481"/>
    </location>
</feature>
<evidence type="ECO:0000259" key="23">
    <source>
        <dbReference type="Pfam" id="PF12781"/>
    </source>
</evidence>
<dbReference type="PANTHER" id="PTHR22878:SF63">
    <property type="entry name" value="DYNEIN AXONEMAL HEAVY CHAIN 10"/>
    <property type="match status" value="1"/>
</dbReference>
<dbReference type="GO" id="GO:0030286">
    <property type="term" value="C:dynein complex"/>
    <property type="evidence" value="ECO:0007669"/>
    <property type="project" value="UniProtKB-KW"/>
</dbReference>
<dbReference type="SUPFAM" id="SSF109604">
    <property type="entry name" value="HD-domain/PDEase-like"/>
    <property type="match status" value="1"/>
</dbReference>
<dbReference type="SUPFAM" id="SSF52374">
    <property type="entry name" value="Nucleotidylyl transferase"/>
    <property type="match status" value="1"/>
</dbReference>
<feature type="coiled-coil region" evidence="18">
    <location>
        <begin position="1203"/>
        <end position="1272"/>
    </location>
</feature>
<evidence type="ECO:0000256" key="5">
    <source>
        <dbReference type="ARBA" id="ARBA00022701"/>
    </source>
</evidence>
<evidence type="ECO:0000256" key="6">
    <source>
        <dbReference type="ARBA" id="ARBA00022737"/>
    </source>
</evidence>
<dbReference type="GO" id="GO:0015937">
    <property type="term" value="P:coenzyme A biosynthetic process"/>
    <property type="evidence" value="ECO:0007669"/>
    <property type="project" value="UniProtKB-KW"/>
</dbReference>
<dbReference type="Pfam" id="PF12777">
    <property type="entry name" value="MT"/>
    <property type="match status" value="1"/>
</dbReference>
<name>A0A9P1BFH6_9DINO</name>
<dbReference type="Pfam" id="PF03028">
    <property type="entry name" value="Dynein_heavy"/>
    <property type="match status" value="1"/>
</dbReference>
<evidence type="ECO:0000259" key="24">
    <source>
        <dbReference type="Pfam" id="PF17857"/>
    </source>
</evidence>
<feature type="domain" description="Dynein heavy chain ATP-binding dynein motor region" evidence="23">
    <location>
        <begin position="1565"/>
        <end position="1785"/>
    </location>
</feature>
<evidence type="ECO:0000256" key="8">
    <source>
        <dbReference type="ARBA" id="ARBA00022840"/>
    </source>
</evidence>
<dbReference type="SUPFAM" id="SSF52540">
    <property type="entry name" value="P-loop containing nucleoside triphosphate hydrolases"/>
    <property type="match status" value="1"/>
</dbReference>
<dbReference type="Gene3D" id="1.20.920.30">
    <property type="match status" value="1"/>
</dbReference>
<dbReference type="InterPro" id="IPR041589">
    <property type="entry name" value="DNAH3_AAA_lid_1"/>
</dbReference>
<dbReference type="EC" id="2.7.7.3" evidence="2"/>
<keyword evidence="10" id="KW-0173">Coenzyme A biosynthesis</keyword>